<feature type="transmembrane region" description="Helical" evidence="1">
    <location>
        <begin position="107"/>
        <end position="126"/>
    </location>
</feature>
<evidence type="ECO:0000313" key="2">
    <source>
        <dbReference type="EMBL" id="MDM8563016.1"/>
    </source>
</evidence>
<keyword evidence="3" id="KW-1185">Reference proteome</keyword>
<keyword evidence="1" id="KW-0812">Transmembrane</keyword>
<sequence>MAKRYVSERAVPLALFFFAISEALIFYSSEFKQYSSDVLIVILLFLLIATYRTHALTLARLFILAIVGIIAIWFSHSSVFILATIGIYLALPYLVKKQWQPVIKLTAVYLVWLLNFALLYFFFIHVETP</sequence>
<reference evidence="2" key="1">
    <citation type="submission" date="2023-06" db="EMBL/GenBank/DDBJ databases">
        <title>Uncultivated large filamentous bacteria from sulfidic sediments reveal new species and different genomic features in energy metabolism and defense.</title>
        <authorList>
            <person name="Fonseca A."/>
        </authorList>
    </citation>
    <scope>NUCLEOTIDE SEQUENCE</scope>
    <source>
        <strain evidence="2">HSG4</strain>
    </source>
</reference>
<feature type="transmembrane region" description="Helical" evidence="1">
    <location>
        <begin position="80"/>
        <end position="95"/>
    </location>
</feature>
<name>A0ABT7VTY2_9GAMM</name>
<accession>A0ABT7VTY2</accession>
<keyword evidence="1" id="KW-0472">Membrane</keyword>
<dbReference type="Proteomes" id="UP001171945">
    <property type="component" value="Unassembled WGS sequence"/>
</dbReference>
<keyword evidence="1" id="KW-1133">Transmembrane helix</keyword>
<evidence type="ECO:0000256" key="1">
    <source>
        <dbReference type="SAM" id="Phobius"/>
    </source>
</evidence>
<feature type="non-terminal residue" evidence="2">
    <location>
        <position position="129"/>
    </location>
</feature>
<gene>
    <name evidence="2" type="ORF">QUF54_06660</name>
</gene>
<comment type="caution">
    <text evidence="2">The sequence shown here is derived from an EMBL/GenBank/DDBJ whole genome shotgun (WGS) entry which is preliminary data.</text>
</comment>
<protein>
    <submittedName>
        <fullName evidence="2">Uncharacterized protein</fullName>
    </submittedName>
</protein>
<organism evidence="2 3">
    <name type="scientific">Candidatus Marithioploca araucensis</name>
    <dbReference type="NCBI Taxonomy" id="70273"/>
    <lineage>
        <taxon>Bacteria</taxon>
        <taxon>Pseudomonadati</taxon>
        <taxon>Pseudomonadota</taxon>
        <taxon>Gammaproteobacteria</taxon>
        <taxon>Thiotrichales</taxon>
        <taxon>Thiotrichaceae</taxon>
        <taxon>Candidatus Marithioploca</taxon>
    </lineage>
</organism>
<evidence type="ECO:0000313" key="3">
    <source>
        <dbReference type="Proteomes" id="UP001171945"/>
    </source>
</evidence>
<dbReference type="EMBL" id="JAUCGM010000403">
    <property type="protein sequence ID" value="MDM8563016.1"/>
    <property type="molecule type" value="Genomic_DNA"/>
</dbReference>
<feature type="transmembrane region" description="Helical" evidence="1">
    <location>
        <begin position="33"/>
        <end position="51"/>
    </location>
</feature>
<proteinExistence type="predicted"/>